<feature type="domain" description="Reverse transcriptase" evidence="8">
    <location>
        <begin position="14"/>
        <end position="230"/>
    </location>
</feature>
<dbReference type="InterPro" id="IPR000123">
    <property type="entry name" value="Reverse_transcriptase_msDNA"/>
</dbReference>
<dbReference type="PRINTS" id="PR00866">
    <property type="entry name" value="RNADNAPOLMS"/>
</dbReference>
<name>A0ABT9JDI8_9RHOB</name>
<evidence type="ECO:0000313" key="10">
    <source>
        <dbReference type="Proteomes" id="UP001224997"/>
    </source>
</evidence>
<dbReference type="CDD" id="cd03487">
    <property type="entry name" value="RT_Bac_retron_II"/>
    <property type="match status" value="1"/>
</dbReference>
<comment type="similarity">
    <text evidence="7">Belongs to the bacterial reverse transcriptase family.</text>
</comment>
<keyword evidence="10" id="KW-1185">Reference proteome</keyword>
<evidence type="ECO:0000256" key="4">
    <source>
        <dbReference type="ARBA" id="ARBA00022842"/>
    </source>
</evidence>
<proteinExistence type="inferred from homology"/>
<evidence type="ECO:0000256" key="1">
    <source>
        <dbReference type="ARBA" id="ARBA00022679"/>
    </source>
</evidence>
<dbReference type="NCBIfam" id="NF038233">
    <property type="entry name" value="retron_St85_RT"/>
    <property type="match status" value="1"/>
</dbReference>
<dbReference type="Pfam" id="PF00078">
    <property type="entry name" value="RVT_1"/>
    <property type="match status" value="1"/>
</dbReference>
<sequence length="310" mass="34670">MLREILAEKSGMSPARIERLQLNASRMYKTYSIPKKDGSDRVISQPTPELKAVQRWLARGIFQQLPVSACATAYKAGASIRKNAEAHVASAFTIHLDFKDFFPSFSRDNIRSFLSEATRLSHDDISFCSDVVTRNGHLTIGAPSSPSVTNALMFSFDAAVSEWCARRDLAYTRYADDINISAKSSNSLSEVEVFVRETARSFRYASLTINDKKTAYLSRKYRRSITGINLTPEGRISIGRGRKREIKSLVHSYTIGTLQADLFWKLGGLIAFASDVEPAFVDSLKSKYGARVVEEILHQRTPRGLKEAIK</sequence>
<dbReference type="PROSITE" id="PS50878">
    <property type="entry name" value="RT_POL"/>
    <property type="match status" value="1"/>
</dbReference>
<dbReference type="SUPFAM" id="SSF56672">
    <property type="entry name" value="DNA/RNA polymerases"/>
    <property type="match status" value="1"/>
</dbReference>
<gene>
    <name evidence="9" type="ORF">Q5Y72_12440</name>
</gene>
<keyword evidence="3" id="KW-0479">Metal-binding</keyword>
<dbReference type="EMBL" id="JAVAMQ010000010">
    <property type="protein sequence ID" value="MDP5307896.1"/>
    <property type="molecule type" value="Genomic_DNA"/>
</dbReference>
<evidence type="ECO:0000256" key="6">
    <source>
        <dbReference type="ARBA" id="ARBA00023118"/>
    </source>
</evidence>
<organism evidence="9 10">
    <name type="scientific">Paracoccus spongiarum</name>
    <dbReference type="NCBI Taxonomy" id="3064387"/>
    <lineage>
        <taxon>Bacteria</taxon>
        <taxon>Pseudomonadati</taxon>
        <taxon>Pseudomonadota</taxon>
        <taxon>Alphaproteobacteria</taxon>
        <taxon>Rhodobacterales</taxon>
        <taxon>Paracoccaceae</taxon>
        <taxon>Paracoccus</taxon>
    </lineage>
</organism>
<dbReference type="InterPro" id="IPR043502">
    <property type="entry name" value="DNA/RNA_pol_sf"/>
</dbReference>
<keyword evidence="1" id="KW-0808">Transferase</keyword>
<evidence type="ECO:0000313" key="9">
    <source>
        <dbReference type="EMBL" id="MDP5307896.1"/>
    </source>
</evidence>
<keyword evidence="5 9" id="KW-0695">RNA-directed DNA polymerase</keyword>
<keyword evidence="6" id="KW-0051">Antiviral defense</keyword>
<evidence type="ECO:0000256" key="5">
    <source>
        <dbReference type="ARBA" id="ARBA00022918"/>
    </source>
</evidence>
<protein>
    <submittedName>
        <fullName evidence="9">Retron St85 family RNA-directed DNA polymerase</fullName>
    </submittedName>
</protein>
<keyword evidence="2" id="KW-0548">Nucleotidyltransferase</keyword>
<dbReference type="RefSeq" id="WP_305963739.1">
    <property type="nucleotide sequence ID" value="NZ_JAVAMQ010000010.1"/>
</dbReference>
<evidence type="ECO:0000256" key="7">
    <source>
        <dbReference type="ARBA" id="ARBA00034120"/>
    </source>
</evidence>
<evidence type="ECO:0000256" key="3">
    <source>
        <dbReference type="ARBA" id="ARBA00022723"/>
    </source>
</evidence>
<dbReference type="GO" id="GO:0003964">
    <property type="term" value="F:RNA-directed DNA polymerase activity"/>
    <property type="evidence" value="ECO:0007669"/>
    <property type="project" value="UniProtKB-KW"/>
</dbReference>
<dbReference type="Proteomes" id="UP001224997">
    <property type="component" value="Unassembled WGS sequence"/>
</dbReference>
<comment type="caution">
    <text evidence="9">The sequence shown here is derived from an EMBL/GenBank/DDBJ whole genome shotgun (WGS) entry which is preliminary data.</text>
</comment>
<evidence type="ECO:0000256" key="2">
    <source>
        <dbReference type="ARBA" id="ARBA00022695"/>
    </source>
</evidence>
<accession>A0ABT9JDI8</accession>
<keyword evidence="4" id="KW-0460">Magnesium</keyword>
<dbReference type="InterPro" id="IPR000477">
    <property type="entry name" value="RT_dom"/>
</dbReference>
<reference evidence="9 10" key="1">
    <citation type="submission" date="2023-08" db="EMBL/GenBank/DDBJ databases">
        <authorList>
            <person name="Park J.-S."/>
        </authorList>
    </citation>
    <scope>NUCLEOTIDE SEQUENCE [LARGE SCALE GENOMIC DNA]</scope>
    <source>
        <strain evidence="9 10">2205BS29-5</strain>
    </source>
</reference>
<evidence type="ECO:0000259" key="8">
    <source>
        <dbReference type="PROSITE" id="PS50878"/>
    </source>
</evidence>